<evidence type="ECO:0000313" key="3">
    <source>
        <dbReference type="Proteomes" id="UP001596392"/>
    </source>
</evidence>
<dbReference type="Gene3D" id="2.40.420.20">
    <property type="match status" value="1"/>
</dbReference>
<protein>
    <recommendedName>
        <fullName evidence="4">Multidrug efflux pump subunit AcrA (Membrane-fusion protein)</fullName>
    </recommendedName>
</protein>
<dbReference type="Gene3D" id="1.10.101.10">
    <property type="entry name" value="PGBD-like superfamily/PGBD"/>
    <property type="match status" value="1"/>
</dbReference>
<feature type="signal peptide" evidence="1">
    <location>
        <begin position="1"/>
        <end position="25"/>
    </location>
</feature>
<dbReference type="InterPro" id="IPR036366">
    <property type="entry name" value="PGBDSf"/>
</dbReference>
<evidence type="ECO:0008006" key="4">
    <source>
        <dbReference type="Google" id="ProtNLM"/>
    </source>
</evidence>
<comment type="caution">
    <text evidence="2">The sequence shown here is derived from an EMBL/GenBank/DDBJ whole genome shotgun (WGS) entry which is preliminary data.</text>
</comment>
<proteinExistence type="predicted"/>
<gene>
    <name evidence="2" type="ORF">ACFQO7_20175</name>
</gene>
<feature type="chain" id="PRO_5045535977" description="Multidrug efflux pump subunit AcrA (Membrane-fusion protein)" evidence="1">
    <location>
        <begin position="26"/>
        <end position="384"/>
    </location>
</feature>
<accession>A0ABW2GXQ9</accession>
<keyword evidence="3" id="KW-1185">Reference proteome</keyword>
<sequence>MNRRQLLVAGGSAGLLAATGTAVYAASLARTPGQRAAQAAAPPQSAVTVPVRRGQLLDETVLDGVLERAVTTDVAAPAAVEGASKIVVTKLKVAIGGQVRSGDVLMEVSGRPLIVLPGQFPAFRDLQRGDTGPDVRQLQEALRPRYGTPQTSIFDSRTERDLRQLYQRAGYTPVTRDAALPEGSTPLPAQSPAVGAAVTVRRVVLPAGEIAFVPTLPAQVAALSAKVGAVAAGTVASLASGPWRVTALLDAAGERALSAGRPEVTFGAGPMQDRRTSLLEIRERPAVGERPAYREGLFVVEGAPVLEPGTAQSVRVSRARSAENSLIVPVSALWTGADGAVHVTLFKDGRGTQVPVTVLLSVLGEAAVTGELMENDLVVVAGHG</sequence>
<dbReference type="RefSeq" id="WP_376807780.1">
    <property type="nucleotide sequence ID" value="NZ_JBHTAC010000019.1"/>
</dbReference>
<name>A0ABW2GXQ9_9ACTN</name>
<evidence type="ECO:0000313" key="2">
    <source>
        <dbReference type="EMBL" id="MFC7244800.1"/>
    </source>
</evidence>
<dbReference type="Proteomes" id="UP001596392">
    <property type="component" value="Unassembled WGS sequence"/>
</dbReference>
<reference evidence="3" key="1">
    <citation type="journal article" date="2019" name="Int. J. Syst. Evol. Microbiol.">
        <title>The Global Catalogue of Microorganisms (GCM) 10K type strain sequencing project: providing services to taxonomists for standard genome sequencing and annotation.</title>
        <authorList>
            <consortium name="The Broad Institute Genomics Platform"/>
            <consortium name="The Broad Institute Genome Sequencing Center for Infectious Disease"/>
            <person name="Wu L."/>
            <person name="Ma J."/>
        </authorList>
    </citation>
    <scope>NUCLEOTIDE SEQUENCE [LARGE SCALE GENOMIC DNA]</scope>
    <source>
        <strain evidence="3">CGMCC 1.9106</strain>
    </source>
</reference>
<evidence type="ECO:0000256" key="1">
    <source>
        <dbReference type="SAM" id="SignalP"/>
    </source>
</evidence>
<dbReference type="EMBL" id="JBHTAC010000019">
    <property type="protein sequence ID" value="MFC7244800.1"/>
    <property type="molecule type" value="Genomic_DNA"/>
</dbReference>
<organism evidence="2 3">
    <name type="scientific">Catellatospora aurea</name>
    <dbReference type="NCBI Taxonomy" id="1337874"/>
    <lineage>
        <taxon>Bacteria</taxon>
        <taxon>Bacillati</taxon>
        <taxon>Actinomycetota</taxon>
        <taxon>Actinomycetes</taxon>
        <taxon>Micromonosporales</taxon>
        <taxon>Micromonosporaceae</taxon>
        <taxon>Catellatospora</taxon>
    </lineage>
</organism>
<keyword evidence="1" id="KW-0732">Signal</keyword>